<evidence type="ECO:0000313" key="2">
    <source>
        <dbReference type="Proteomes" id="UP001177670"/>
    </source>
</evidence>
<organism evidence="1 2">
    <name type="scientific">Melipona bicolor</name>
    <dbReference type="NCBI Taxonomy" id="60889"/>
    <lineage>
        <taxon>Eukaryota</taxon>
        <taxon>Metazoa</taxon>
        <taxon>Ecdysozoa</taxon>
        <taxon>Arthropoda</taxon>
        <taxon>Hexapoda</taxon>
        <taxon>Insecta</taxon>
        <taxon>Pterygota</taxon>
        <taxon>Neoptera</taxon>
        <taxon>Endopterygota</taxon>
        <taxon>Hymenoptera</taxon>
        <taxon>Apocrita</taxon>
        <taxon>Aculeata</taxon>
        <taxon>Apoidea</taxon>
        <taxon>Anthophila</taxon>
        <taxon>Apidae</taxon>
        <taxon>Melipona</taxon>
    </lineage>
</organism>
<proteinExistence type="predicted"/>
<sequence length="89" mass="9820">MSTIKYRCTVNLSTYCANSKLIRRKALTVTTLAVAYALAKVRAVEVDVSSQTRLQVEISIDSIGTLNSGCDSVTSLKHVKFNFRLHSIL</sequence>
<reference evidence="1" key="1">
    <citation type="submission" date="2021-10" db="EMBL/GenBank/DDBJ databases">
        <title>Melipona bicolor Genome sequencing and assembly.</title>
        <authorList>
            <person name="Araujo N.S."/>
            <person name="Arias M.C."/>
        </authorList>
    </citation>
    <scope>NUCLEOTIDE SEQUENCE</scope>
    <source>
        <strain evidence="1">USP_2M_L1-L4_2017</strain>
        <tissue evidence="1">Whole body</tissue>
    </source>
</reference>
<dbReference type="Proteomes" id="UP001177670">
    <property type="component" value="Unassembled WGS sequence"/>
</dbReference>
<gene>
    <name evidence="1" type="ORF">K0M31_008383</name>
</gene>
<evidence type="ECO:0000313" key="1">
    <source>
        <dbReference type="EMBL" id="KAK1123685.1"/>
    </source>
</evidence>
<comment type="caution">
    <text evidence="1">The sequence shown here is derived from an EMBL/GenBank/DDBJ whole genome shotgun (WGS) entry which is preliminary data.</text>
</comment>
<dbReference type="AlphaFoldDB" id="A0AA40KKE2"/>
<keyword evidence="2" id="KW-1185">Reference proteome</keyword>
<protein>
    <submittedName>
        <fullName evidence="1">Uncharacterized protein</fullName>
    </submittedName>
</protein>
<dbReference type="EMBL" id="JAHYIQ010000020">
    <property type="protein sequence ID" value="KAK1123685.1"/>
    <property type="molecule type" value="Genomic_DNA"/>
</dbReference>
<accession>A0AA40KKE2</accession>
<name>A0AA40KKE2_9HYME</name>